<dbReference type="Pfam" id="PF03937">
    <property type="entry name" value="Sdh5"/>
    <property type="match status" value="1"/>
</dbReference>
<proteinExistence type="inferred from homology"/>
<sequence>MNAIKKCTYFRSIGVRVLQNIRNKSTVVIDPPDDAQIQIPPYVEKVGEPLEQRKARLLYQSRKRGMLENGLLLSTFAAKYLQEMNADQVQQYDQLINQPSNDWEIFYWATGVKPVPAEFDNDIMKMFIEHVRNNNREKRISQPDLY</sequence>
<keyword evidence="2 3" id="KW-0143">Chaperone</keyword>
<dbReference type="InterPro" id="IPR028882">
    <property type="entry name" value="SDHAF2"/>
</dbReference>
<evidence type="ECO:0000313" key="5">
    <source>
        <dbReference type="RefSeq" id="XP_017778392.1"/>
    </source>
</evidence>
<gene>
    <name evidence="5" type="primary">LOC108564034</name>
</gene>
<protein>
    <recommendedName>
        <fullName evidence="3">Succinate dehydrogenase assembly factor 2, mitochondrial</fullName>
        <shortName evidence="3">SDH assembly factor 2</shortName>
        <shortName evidence="3">SDHAF2</shortName>
    </recommendedName>
</protein>
<comment type="subcellular location">
    <subcellularLocation>
        <location evidence="3">Mitochondrion matrix</location>
    </subcellularLocation>
</comment>
<keyword evidence="4" id="KW-1185">Reference proteome</keyword>
<name>A0ABM1MUZ2_NICVS</name>
<reference evidence="5" key="1">
    <citation type="submission" date="2025-08" db="UniProtKB">
        <authorList>
            <consortium name="RefSeq"/>
        </authorList>
    </citation>
    <scope>IDENTIFICATION</scope>
    <source>
        <tissue evidence="5">Whole Larva</tissue>
    </source>
</reference>
<dbReference type="SUPFAM" id="SSF109910">
    <property type="entry name" value="YgfY-like"/>
    <property type="match status" value="1"/>
</dbReference>
<comment type="similarity">
    <text evidence="3">Belongs to the SDHAF2 family.</text>
</comment>
<dbReference type="RefSeq" id="XP_017778392.1">
    <property type="nucleotide sequence ID" value="XM_017922903.1"/>
</dbReference>
<accession>A0ABM1MUZ2</accession>
<dbReference type="Proteomes" id="UP000695000">
    <property type="component" value="Unplaced"/>
</dbReference>
<evidence type="ECO:0000313" key="4">
    <source>
        <dbReference type="Proteomes" id="UP000695000"/>
    </source>
</evidence>
<evidence type="ECO:0000256" key="3">
    <source>
        <dbReference type="HAMAP-Rule" id="MF_03057"/>
    </source>
</evidence>
<dbReference type="PANTHER" id="PTHR12469">
    <property type="entry name" value="PROTEIN EMI5 HOMOLOG, MITOCHONDRIAL"/>
    <property type="match status" value="1"/>
</dbReference>
<keyword evidence="1 3" id="KW-0496">Mitochondrion</keyword>
<dbReference type="PANTHER" id="PTHR12469:SF2">
    <property type="entry name" value="SUCCINATE DEHYDROGENASE ASSEMBLY FACTOR 2, MITOCHONDRIAL"/>
    <property type="match status" value="1"/>
</dbReference>
<evidence type="ECO:0000256" key="1">
    <source>
        <dbReference type="ARBA" id="ARBA00023128"/>
    </source>
</evidence>
<dbReference type="HAMAP" id="MF_03057">
    <property type="entry name" value="SDHAF2"/>
    <property type="match status" value="1"/>
</dbReference>
<evidence type="ECO:0000256" key="2">
    <source>
        <dbReference type="ARBA" id="ARBA00023186"/>
    </source>
</evidence>
<dbReference type="Gene3D" id="1.10.150.250">
    <property type="entry name" value="Flavinator of succinate dehydrogenase"/>
    <property type="match status" value="1"/>
</dbReference>
<dbReference type="InterPro" id="IPR036714">
    <property type="entry name" value="SDH_sf"/>
</dbReference>
<dbReference type="GeneID" id="108564034"/>
<comment type="subunit">
    <text evidence="3">Interacts with the flavoprotein subunit within the SDH catalytic dimer.</text>
</comment>
<dbReference type="InterPro" id="IPR005631">
    <property type="entry name" value="SDH"/>
</dbReference>
<organism evidence="4 5">
    <name type="scientific">Nicrophorus vespilloides</name>
    <name type="common">Boreal carrion beetle</name>
    <dbReference type="NCBI Taxonomy" id="110193"/>
    <lineage>
        <taxon>Eukaryota</taxon>
        <taxon>Metazoa</taxon>
        <taxon>Ecdysozoa</taxon>
        <taxon>Arthropoda</taxon>
        <taxon>Hexapoda</taxon>
        <taxon>Insecta</taxon>
        <taxon>Pterygota</taxon>
        <taxon>Neoptera</taxon>
        <taxon>Endopterygota</taxon>
        <taxon>Coleoptera</taxon>
        <taxon>Polyphaga</taxon>
        <taxon>Staphyliniformia</taxon>
        <taxon>Silphidae</taxon>
        <taxon>Nicrophorinae</taxon>
        <taxon>Nicrophorus</taxon>
    </lineage>
</organism>
<comment type="function">
    <text evidence="3">Plays an essential role in the assembly of succinate dehydrogenase (SDH), an enzyme complex (also referred to as respiratory complex II) that is a component of both the tricarboxylic acid (TCA) cycle and the mitochondrial electron transport chain, and which couples the oxidation of succinate to fumarate with the reduction of ubiquinone (coenzyme Q) to ubiquinol. Required for flavinylation (covalent attachment of FAD) of the flavoprotein subunit of the SDH catalytic dimer.</text>
</comment>